<protein>
    <submittedName>
        <fullName evidence="2">Galactarate dehydratase</fullName>
    </submittedName>
</protein>
<name>A0A1I7YB55_9BILA</name>
<dbReference type="WBParaSite" id="L893_g14503.t1">
    <property type="protein sequence ID" value="L893_g14503.t1"/>
    <property type="gene ID" value="L893_g14503"/>
</dbReference>
<reference evidence="2" key="1">
    <citation type="submission" date="2016-11" db="UniProtKB">
        <authorList>
            <consortium name="WormBaseParasite"/>
        </authorList>
    </citation>
    <scope>IDENTIFICATION</scope>
</reference>
<dbReference type="Proteomes" id="UP000095287">
    <property type="component" value="Unplaced"/>
</dbReference>
<evidence type="ECO:0000313" key="2">
    <source>
        <dbReference type="WBParaSite" id="L893_g14503.t1"/>
    </source>
</evidence>
<proteinExistence type="predicted"/>
<organism evidence="1 2">
    <name type="scientific">Steinernema glaseri</name>
    <dbReference type="NCBI Taxonomy" id="37863"/>
    <lineage>
        <taxon>Eukaryota</taxon>
        <taxon>Metazoa</taxon>
        <taxon>Ecdysozoa</taxon>
        <taxon>Nematoda</taxon>
        <taxon>Chromadorea</taxon>
        <taxon>Rhabditida</taxon>
        <taxon>Tylenchina</taxon>
        <taxon>Panagrolaimomorpha</taxon>
        <taxon>Strongyloidoidea</taxon>
        <taxon>Steinernematidae</taxon>
        <taxon>Steinernema</taxon>
    </lineage>
</organism>
<evidence type="ECO:0000313" key="1">
    <source>
        <dbReference type="Proteomes" id="UP000095287"/>
    </source>
</evidence>
<dbReference type="AlphaFoldDB" id="A0A1I7YB55"/>
<keyword evidence="1" id="KW-1185">Reference proteome</keyword>
<accession>A0A1I7YB55</accession>
<sequence>MSFEVSTITGSARYRPLKELISIDDIPSMTWAQVSSTLLDTAKPVPVAVVAPPLGRESRLPTSGWS</sequence>